<accession>F6ZI65</accession>
<dbReference type="InterPro" id="IPR052775">
    <property type="entry name" value="IUN_hydrolase"/>
</dbReference>
<dbReference type="Gene3D" id="3.90.245.10">
    <property type="entry name" value="Ribonucleoside hydrolase-like"/>
    <property type="match status" value="1"/>
</dbReference>
<name>F6ZI65_CIOIN</name>
<reference evidence="5" key="2">
    <citation type="journal article" date="2008" name="Genome Biol.">
        <title>Improved genome assembly and evidence-based global gene model set for the chordate Ciona intestinalis: new insight into intron and operon populations.</title>
        <authorList>
            <person name="Satou Y."/>
            <person name="Mineta K."/>
            <person name="Ogasawara M."/>
            <person name="Sasakura Y."/>
            <person name="Shoguchi E."/>
            <person name="Ueno K."/>
            <person name="Yamada L."/>
            <person name="Matsumoto J."/>
            <person name="Wasserscheid J."/>
            <person name="Dewar K."/>
            <person name="Wiley G.B."/>
            <person name="Macmil S.L."/>
            <person name="Roe B.A."/>
            <person name="Zeller R.W."/>
            <person name="Hastings K.E."/>
            <person name="Lemaire P."/>
            <person name="Lindquist E."/>
            <person name="Endo T."/>
            <person name="Hotta K."/>
            <person name="Inaba K."/>
        </authorList>
    </citation>
    <scope>NUCLEOTIDE SEQUENCE [LARGE SCALE GENOMIC DNA]</scope>
    <source>
        <strain evidence="5">wild type</strain>
    </source>
</reference>
<evidence type="ECO:0000313" key="6">
    <source>
        <dbReference type="Proteomes" id="UP000008144"/>
    </source>
</evidence>
<dbReference type="OMA" id="NEYTCPT"/>
<dbReference type="STRING" id="7719.ENSCINP00000000218"/>
<keyword evidence="3" id="KW-0326">Glycosidase</keyword>
<dbReference type="PANTHER" id="PTHR46190:SF1">
    <property type="entry name" value="SI:CH211-201H21.5"/>
    <property type="match status" value="1"/>
</dbReference>
<dbReference type="InterPro" id="IPR036452">
    <property type="entry name" value="Ribo_hydro-like"/>
</dbReference>
<feature type="domain" description="Inosine/uridine-preferring nucleoside hydrolase" evidence="4">
    <location>
        <begin position="9"/>
        <end position="329"/>
    </location>
</feature>
<evidence type="ECO:0000256" key="3">
    <source>
        <dbReference type="ARBA" id="ARBA00023295"/>
    </source>
</evidence>
<reference evidence="5" key="3">
    <citation type="submission" date="2025-08" db="UniProtKB">
        <authorList>
            <consortium name="Ensembl"/>
        </authorList>
    </citation>
    <scope>IDENTIFICATION</scope>
</reference>
<dbReference type="CDD" id="cd02649">
    <property type="entry name" value="nuc_hydro_CeIAG"/>
    <property type="match status" value="1"/>
</dbReference>
<comment type="similarity">
    <text evidence="1">Belongs to the IUNH family.</text>
</comment>
<protein>
    <recommendedName>
        <fullName evidence="4">Inosine/uridine-preferring nucleoside hydrolase domain-containing protein</fullName>
    </recommendedName>
</protein>
<dbReference type="FunCoup" id="F6ZI65">
    <property type="interactions" value="3"/>
</dbReference>
<evidence type="ECO:0000259" key="4">
    <source>
        <dbReference type="Pfam" id="PF01156"/>
    </source>
</evidence>
<dbReference type="Pfam" id="PF01156">
    <property type="entry name" value="IU_nuc_hydro"/>
    <property type="match status" value="1"/>
</dbReference>
<keyword evidence="2" id="KW-0378">Hydrolase</keyword>
<dbReference type="SUPFAM" id="SSF53590">
    <property type="entry name" value="Nucleoside hydrolase"/>
    <property type="match status" value="1"/>
</dbReference>
<keyword evidence="6" id="KW-1185">Reference proteome</keyword>
<dbReference type="AlphaFoldDB" id="F6ZI65"/>
<dbReference type="Proteomes" id="UP000008144">
    <property type="component" value="Chromosome 7"/>
</dbReference>
<dbReference type="HOGENOM" id="CLU_036838_11_2_1"/>
<organism evidence="5 6">
    <name type="scientific">Ciona intestinalis</name>
    <name type="common">Transparent sea squirt</name>
    <name type="synonym">Ascidia intestinalis</name>
    <dbReference type="NCBI Taxonomy" id="7719"/>
    <lineage>
        <taxon>Eukaryota</taxon>
        <taxon>Metazoa</taxon>
        <taxon>Chordata</taxon>
        <taxon>Tunicata</taxon>
        <taxon>Ascidiacea</taxon>
        <taxon>Phlebobranchia</taxon>
        <taxon>Cionidae</taxon>
        <taxon>Ciona</taxon>
    </lineage>
</organism>
<evidence type="ECO:0000256" key="1">
    <source>
        <dbReference type="ARBA" id="ARBA00009176"/>
    </source>
</evidence>
<dbReference type="InterPro" id="IPR015910">
    <property type="entry name" value="I/U_nuclsd_hydro_CS"/>
</dbReference>
<dbReference type="InterPro" id="IPR001910">
    <property type="entry name" value="Inosine/uridine_hydrolase_dom"/>
</dbReference>
<dbReference type="InParanoid" id="F6ZI65"/>
<evidence type="ECO:0000313" key="5">
    <source>
        <dbReference type="Ensembl" id="ENSCINP00000000218.3"/>
    </source>
</evidence>
<dbReference type="PANTHER" id="PTHR46190">
    <property type="entry name" value="SI:CH211-201H21.5-RELATED"/>
    <property type="match status" value="1"/>
</dbReference>
<dbReference type="PROSITE" id="PS01247">
    <property type="entry name" value="IUNH"/>
    <property type="match status" value="1"/>
</dbReference>
<dbReference type="GO" id="GO:0016799">
    <property type="term" value="F:hydrolase activity, hydrolyzing N-glycosyl compounds"/>
    <property type="evidence" value="ECO:0007669"/>
    <property type="project" value="InterPro"/>
</dbReference>
<proteinExistence type="inferred from homology"/>
<dbReference type="GeneTree" id="ENSGT00940000166854"/>
<reference evidence="6" key="1">
    <citation type="journal article" date="2002" name="Science">
        <title>The draft genome of Ciona intestinalis: insights into chordate and vertebrate origins.</title>
        <authorList>
            <person name="Dehal P."/>
            <person name="Satou Y."/>
            <person name="Campbell R.K."/>
            <person name="Chapman J."/>
            <person name="Degnan B."/>
            <person name="De Tomaso A."/>
            <person name="Davidson B."/>
            <person name="Di Gregorio A."/>
            <person name="Gelpke M."/>
            <person name="Goodstein D.M."/>
            <person name="Harafuji N."/>
            <person name="Hastings K.E."/>
            <person name="Ho I."/>
            <person name="Hotta K."/>
            <person name="Huang W."/>
            <person name="Kawashima T."/>
            <person name="Lemaire P."/>
            <person name="Martinez D."/>
            <person name="Meinertzhagen I.A."/>
            <person name="Necula S."/>
            <person name="Nonaka M."/>
            <person name="Putnam N."/>
            <person name="Rash S."/>
            <person name="Saiga H."/>
            <person name="Satake M."/>
            <person name="Terry A."/>
            <person name="Yamada L."/>
            <person name="Wang H.G."/>
            <person name="Awazu S."/>
            <person name="Azumi K."/>
            <person name="Boore J."/>
            <person name="Branno M."/>
            <person name="Chin-Bow S."/>
            <person name="DeSantis R."/>
            <person name="Doyle S."/>
            <person name="Francino P."/>
            <person name="Keys D.N."/>
            <person name="Haga S."/>
            <person name="Hayashi H."/>
            <person name="Hino K."/>
            <person name="Imai K.S."/>
            <person name="Inaba K."/>
            <person name="Kano S."/>
            <person name="Kobayashi K."/>
            <person name="Kobayashi M."/>
            <person name="Lee B.I."/>
            <person name="Makabe K.W."/>
            <person name="Manohar C."/>
            <person name="Matassi G."/>
            <person name="Medina M."/>
            <person name="Mochizuki Y."/>
            <person name="Mount S."/>
            <person name="Morishita T."/>
            <person name="Miura S."/>
            <person name="Nakayama A."/>
            <person name="Nishizaka S."/>
            <person name="Nomoto H."/>
            <person name="Ohta F."/>
            <person name="Oishi K."/>
            <person name="Rigoutsos I."/>
            <person name="Sano M."/>
            <person name="Sasaki A."/>
            <person name="Sasakura Y."/>
            <person name="Shoguchi E."/>
            <person name="Shin-i T."/>
            <person name="Spagnuolo A."/>
            <person name="Stainier D."/>
            <person name="Suzuki M.M."/>
            <person name="Tassy O."/>
            <person name="Takatori N."/>
            <person name="Tokuoka M."/>
            <person name="Yagi K."/>
            <person name="Yoshizaki F."/>
            <person name="Wada S."/>
            <person name="Zhang C."/>
            <person name="Hyatt P.D."/>
            <person name="Larimer F."/>
            <person name="Detter C."/>
            <person name="Doggett N."/>
            <person name="Glavina T."/>
            <person name="Hawkins T."/>
            <person name="Richardson P."/>
            <person name="Lucas S."/>
            <person name="Kohara Y."/>
            <person name="Levine M."/>
            <person name="Satoh N."/>
            <person name="Rokhsar D.S."/>
        </authorList>
    </citation>
    <scope>NUCLEOTIDE SEQUENCE [LARGE SCALE GENOMIC DNA]</scope>
</reference>
<sequence>MAAEIEKFILHDCDTGSDDAIALMMLLSHWRKVKTVAVTCIDGNAHLDNVIMNNLRILKLYDQLDKVPVFKGCQGPLINVGTATHCGEVHGVDGLGSVPDIEPAASPDLLKHLQEEHAVNAIIRLSKEYSGKLTIVATGPLTNIAMAVKLDPYLPKRLKALYIMGGNRYGKGNVTPAAEFNFLFDPEAAHIVLNGYASGCETHIIDYELTLTYSTPWPQYDKWLSDESNKKTKFAKVRALHKHKMILNTLRDFCLKDKDVEFHAGMALCDAYAMAIALNKDVAVKSTRLGADVEVAGFHSRGSLVVNHFSKNFKMPSVMFYDEINIELYHQLLAEAFL</sequence>
<dbReference type="EMBL" id="EAAA01002391">
    <property type="status" value="NOT_ANNOTATED_CDS"/>
    <property type="molecule type" value="Genomic_DNA"/>
</dbReference>
<reference evidence="5" key="4">
    <citation type="submission" date="2025-09" db="UniProtKB">
        <authorList>
            <consortium name="Ensembl"/>
        </authorList>
    </citation>
    <scope>IDENTIFICATION</scope>
</reference>
<evidence type="ECO:0000256" key="2">
    <source>
        <dbReference type="ARBA" id="ARBA00022801"/>
    </source>
</evidence>
<dbReference type="Ensembl" id="ENSCINT00000000218.3">
    <property type="protein sequence ID" value="ENSCINP00000000218.3"/>
    <property type="gene ID" value="ENSCING00000024796.1"/>
</dbReference>